<evidence type="ECO:0000313" key="4">
    <source>
        <dbReference type="EMBL" id="AYD90977.1"/>
    </source>
</evidence>
<dbReference type="InterPro" id="IPR050680">
    <property type="entry name" value="YpeA/RimI_acetyltransf"/>
</dbReference>
<dbReference type="InterPro" id="IPR000182">
    <property type="entry name" value="GNAT_dom"/>
</dbReference>
<name>A0ABM6Z6G4_9ACTO</name>
<proteinExistence type="predicted"/>
<accession>A0ABM6Z6G4</accession>
<dbReference type="PROSITE" id="PS51186">
    <property type="entry name" value="GNAT"/>
    <property type="match status" value="1"/>
</dbReference>
<dbReference type="Pfam" id="PF00583">
    <property type="entry name" value="Acetyltransf_1"/>
    <property type="match status" value="1"/>
</dbReference>
<feature type="domain" description="N-acetyltransferase" evidence="3">
    <location>
        <begin position="1"/>
        <end position="155"/>
    </location>
</feature>
<evidence type="ECO:0000256" key="2">
    <source>
        <dbReference type="ARBA" id="ARBA00023315"/>
    </source>
</evidence>
<dbReference type="Proteomes" id="UP000273001">
    <property type="component" value="Chromosome"/>
</dbReference>
<reference evidence="4 5" key="1">
    <citation type="submission" date="2018-09" db="EMBL/GenBank/DDBJ databases">
        <authorList>
            <person name="Li J."/>
        </authorList>
    </citation>
    <scope>NUCLEOTIDE SEQUENCE [LARGE SCALE GENOMIC DNA]</scope>
    <source>
        <strain evidence="4 5">2129</strain>
    </source>
</reference>
<dbReference type="SUPFAM" id="SSF55729">
    <property type="entry name" value="Acyl-CoA N-acyltransferases (Nat)"/>
    <property type="match status" value="1"/>
</dbReference>
<protein>
    <submittedName>
        <fullName evidence="4">GNAT family N-acetyltransferase</fullName>
    </submittedName>
</protein>
<sequence>MRDQLLDLSIRAWAPVFEAMSGDIATGVVPRFVYDSFWPQGWEARQRSDLAQVLDQEAQACDVALVGGEPAGWVCTRIHPEDSMGEVYILCVDPAYQRQGVGRTLMERAHSRAREAGMHMVMVETGGDAGHASARAAYEAVGYTRWPVARYFKEL</sequence>
<evidence type="ECO:0000259" key="3">
    <source>
        <dbReference type="PROSITE" id="PS51186"/>
    </source>
</evidence>
<gene>
    <name evidence="4" type="ORF">D5R93_10730</name>
</gene>
<dbReference type="EMBL" id="CP032514">
    <property type="protein sequence ID" value="AYD90977.1"/>
    <property type="molecule type" value="Genomic_DNA"/>
</dbReference>
<dbReference type="PANTHER" id="PTHR43420">
    <property type="entry name" value="ACETYLTRANSFERASE"/>
    <property type="match status" value="1"/>
</dbReference>
<keyword evidence="2" id="KW-0012">Acyltransferase</keyword>
<keyword evidence="5" id="KW-1185">Reference proteome</keyword>
<keyword evidence="1" id="KW-0808">Transferase</keyword>
<evidence type="ECO:0000256" key="1">
    <source>
        <dbReference type="ARBA" id="ARBA00022679"/>
    </source>
</evidence>
<dbReference type="CDD" id="cd04301">
    <property type="entry name" value="NAT_SF"/>
    <property type="match status" value="1"/>
</dbReference>
<dbReference type="InterPro" id="IPR016181">
    <property type="entry name" value="Acyl_CoA_acyltransferase"/>
</dbReference>
<organism evidence="4 5">
    <name type="scientific">Actinomyces lilanjuaniae</name>
    <dbReference type="NCBI Taxonomy" id="2321394"/>
    <lineage>
        <taxon>Bacteria</taxon>
        <taxon>Bacillati</taxon>
        <taxon>Actinomycetota</taxon>
        <taxon>Actinomycetes</taxon>
        <taxon>Actinomycetales</taxon>
        <taxon>Actinomycetaceae</taxon>
        <taxon>Actinomyces</taxon>
    </lineage>
</organism>
<evidence type="ECO:0000313" key="5">
    <source>
        <dbReference type="Proteomes" id="UP000273001"/>
    </source>
</evidence>
<dbReference type="Gene3D" id="3.40.630.30">
    <property type="match status" value="1"/>
</dbReference>